<evidence type="ECO:0000259" key="3">
    <source>
        <dbReference type="Pfam" id="PF24346"/>
    </source>
</evidence>
<feature type="domain" description="DUF7507" evidence="3">
    <location>
        <begin position="480"/>
        <end position="579"/>
    </location>
</feature>
<dbReference type="Proteomes" id="UP001342418">
    <property type="component" value="Chromosome"/>
</dbReference>
<dbReference type="PANTHER" id="PTHR34819">
    <property type="entry name" value="LARGE CYSTEINE-RICH PERIPLASMIC PROTEIN OMCB"/>
    <property type="match status" value="1"/>
</dbReference>
<dbReference type="Pfam" id="PF01345">
    <property type="entry name" value="DUF11"/>
    <property type="match status" value="1"/>
</dbReference>
<evidence type="ECO:0000313" key="4">
    <source>
        <dbReference type="EMBL" id="UUP19379.1"/>
    </source>
</evidence>
<feature type="domain" description="DUF7507" evidence="3">
    <location>
        <begin position="595"/>
        <end position="695"/>
    </location>
</feature>
<feature type="domain" description="DUF7507" evidence="3">
    <location>
        <begin position="822"/>
        <end position="940"/>
    </location>
</feature>
<dbReference type="EMBL" id="CP030941">
    <property type="protein sequence ID" value="UUP19379.1"/>
    <property type="molecule type" value="Genomic_DNA"/>
</dbReference>
<dbReference type="InterPro" id="IPR013783">
    <property type="entry name" value="Ig-like_fold"/>
</dbReference>
<dbReference type="NCBIfam" id="TIGR01451">
    <property type="entry name" value="B_ant_repeat"/>
    <property type="match status" value="6"/>
</dbReference>
<feature type="region of interest" description="Disordered" evidence="1">
    <location>
        <begin position="1277"/>
        <end position="1297"/>
    </location>
</feature>
<dbReference type="Pfam" id="PF24346">
    <property type="entry name" value="DUF7507"/>
    <property type="match status" value="6"/>
</dbReference>
<proteinExistence type="predicted"/>
<dbReference type="InterPro" id="IPR051172">
    <property type="entry name" value="Chlamydia_OmcB"/>
</dbReference>
<dbReference type="InterPro" id="IPR055354">
    <property type="entry name" value="DUF7507"/>
</dbReference>
<sequence>MSNLLQVLLASFTAPREKMRAGALGRRRHSSGGPTVRATLFRLLLAGFFLAIAPQVAQAQSIAPTAPCVPGWNTTPAGWYIVQNTPDCSDVNGLAGSLPWDDAPIPVLPTGDDTFTDMVFVENFSGPGAHWIEEIGTTITGLVPGREYRIPFFVAPWGVLEGSRQYDPCEGLVATVNGQPQTFVTPYTQQWAHRVLVFTASGTQETLTIKPQHTSGNCATNFALGVSPLDMIKTATLDGTSAGEPVTFTMTIENTGIETLTDVRISEDILERGDGTPLSLTTGPSFVSNSGSSPQGILQPGEKATFTATYALTQADIEVGRLTNQAVGVGTSPTIGEMSAYSSAAADAGEGPTEVTIPKTPAIRLDKAGTPVDTNGNGVTDAGDEILYTFTVTNSGNVALTDITVNDTTPGVTVSGGPIANLAPGVSDSTAFSASYTLTQADIDGGRVQNTASAAGTSVGGVPVDDEASVTVVLERILRLSLHKEGEISDDNGNGALDAGETLTYTFAVTNTGNVTLTDVTLDDPGVTVSGGPIASLAPGETDDTTYTATYVVTQADVDNGVYLNTATVSGNGPASTSVIARDSATVPAEAAGKLRLEKNGDYVDANGNGIIDAGDRVDYTFVVTNAGNVTLSNVVVTDPDATVSGGPIASLAPGGSDGTTFTATLDLTQEHVDAGRIENTATATGLTPGGDTVTGEGSKSLVLAANERIALEKIAAHVDTNGNGIADVGDHIAYSFTVTNTGNVTLTGVSLDDPGVTVSGGPIASLRPGEADGGTFTASYPLTQADVDAGRVSNTATVTGTAPDGHSVEDTAQAVIIMEGSPDLSLVKTGEYRDANGNGAIDAGDEIVYEFAITNTGTVTLASVAPKDAGPLFDGKAGTGSLSDFTPASADLAPGASQTFAAAYRMSGEDIANVQTVENGIRNTATAEGTDPMGQPVESAEAWSVVDIFSEPDFEIGKTAAFVQVQRGQRVPYTIRVRMSGLLRASVVNVVDEIPAGFAFVQGSATIDGTVVAPRVDGRRLTFENVPLSPNVEAGAIEAEIEIGLSLTVSAAAGPGEYVNRTWVESPSGERLTPVATATVEVVVEPVFDCGDVIGKVFDDANRNGYQDDGERGLPGVRVATVSGLLITTDRHGRFHVACADLPDQRIGSTFIMKLDPRTLPTGYRMVSENPRTVRLTAGKASLLNFAASLGRIVRLDLTEAAYEPGSARLRPEWQAGLGRLVTLLAAEPSTLRLAYIDQGTDRRTAKARTRTLRAAIDKLWKQAGNKYPLDIETSIETGRPAGRGPIGDRGAVAGP</sequence>
<dbReference type="PANTHER" id="PTHR34819:SF3">
    <property type="entry name" value="CELL SURFACE PROTEIN"/>
    <property type="match status" value="1"/>
</dbReference>
<dbReference type="InterPro" id="IPR001434">
    <property type="entry name" value="OmcB-like_DUF11"/>
</dbReference>
<feature type="domain" description="DUF7507" evidence="3">
    <location>
        <begin position="361"/>
        <end position="466"/>
    </location>
</feature>
<name>A0ABY5MR94_9HYPH</name>
<protein>
    <recommendedName>
        <fullName evidence="6">DUF11 domain-containing protein</fullName>
    </recommendedName>
</protein>
<feature type="domain" description="DUF7507" evidence="3">
    <location>
        <begin position="229"/>
        <end position="334"/>
    </location>
</feature>
<dbReference type="Gene3D" id="2.60.40.10">
    <property type="entry name" value="Immunoglobulins"/>
    <property type="match status" value="1"/>
</dbReference>
<feature type="domain" description="DUF11" evidence="2">
    <location>
        <begin position="954"/>
        <end position="1068"/>
    </location>
</feature>
<evidence type="ECO:0000259" key="2">
    <source>
        <dbReference type="Pfam" id="PF01345"/>
    </source>
</evidence>
<organism evidence="4 5">
    <name type="scientific">Nitratireductor thuwali</name>
    <dbReference type="NCBI Taxonomy" id="2267699"/>
    <lineage>
        <taxon>Bacteria</taxon>
        <taxon>Pseudomonadati</taxon>
        <taxon>Pseudomonadota</taxon>
        <taxon>Alphaproteobacteria</taxon>
        <taxon>Hyphomicrobiales</taxon>
        <taxon>Phyllobacteriaceae</taxon>
        <taxon>Nitratireductor</taxon>
    </lineage>
</organism>
<dbReference type="InterPro" id="IPR047589">
    <property type="entry name" value="DUF11_rpt"/>
</dbReference>
<accession>A0ABY5MR94</accession>
<evidence type="ECO:0000256" key="1">
    <source>
        <dbReference type="SAM" id="MobiDB-lite"/>
    </source>
</evidence>
<keyword evidence="5" id="KW-1185">Reference proteome</keyword>
<evidence type="ECO:0008006" key="6">
    <source>
        <dbReference type="Google" id="ProtNLM"/>
    </source>
</evidence>
<evidence type="ECO:0000313" key="5">
    <source>
        <dbReference type="Proteomes" id="UP001342418"/>
    </source>
</evidence>
<gene>
    <name evidence="4" type="ORF">NTH_03882</name>
</gene>
<reference evidence="4 5" key="1">
    <citation type="submission" date="2018-07" db="EMBL/GenBank/DDBJ databases">
        <title>Genome sequence of Nitratireductor thuwali#1536.</title>
        <authorList>
            <person name="Michoud G."/>
            <person name="Merlino G."/>
            <person name="Sefrji F.O."/>
            <person name="Daffonchio D."/>
        </authorList>
    </citation>
    <scope>NUCLEOTIDE SEQUENCE [LARGE SCALE GENOMIC DNA]</scope>
    <source>
        <strain evidence="5">Nit1536</strain>
    </source>
</reference>
<feature type="domain" description="DUF7507" evidence="3">
    <location>
        <begin position="710"/>
        <end position="811"/>
    </location>
</feature>